<dbReference type="AlphaFoldDB" id="A0A3N4HDE8"/>
<gene>
    <name evidence="5" type="ORF">BJ508DRAFT_87980</name>
</gene>
<dbReference type="PANTHER" id="PTHR10039">
    <property type="entry name" value="AMELOGENIN"/>
    <property type="match status" value="1"/>
</dbReference>
<dbReference type="PROSITE" id="PS50297">
    <property type="entry name" value="ANK_REP_REGION"/>
    <property type="match status" value="1"/>
</dbReference>
<dbReference type="Proteomes" id="UP000275078">
    <property type="component" value="Unassembled WGS sequence"/>
</dbReference>
<accession>A0A3N4HDE8</accession>
<dbReference type="InterPro" id="IPR002110">
    <property type="entry name" value="Ankyrin_rpt"/>
</dbReference>
<dbReference type="InterPro" id="IPR027417">
    <property type="entry name" value="P-loop_NTPase"/>
</dbReference>
<feature type="domain" description="Nephrocystin 3-like N-terminal" evidence="4">
    <location>
        <begin position="220"/>
        <end position="386"/>
    </location>
</feature>
<dbReference type="SUPFAM" id="SSF48403">
    <property type="entry name" value="Ankyrin repeat"/>
    <property type="match status" value="1"/>
</dbReference>
<dbReference type="SMART" id="SM00248">
    <property type="entry name" value="ANK"/>
    <property type="match status" value="3"/>
</dbReference>
<dbReference type="Pfam" id="PF24883">
    <property type="entry name" value="NPHP3_N"/>
    <property type="match status" value="1"/>
</dbReference>
<reference evidence="5 6" key="1">
    <citation type="journal article" date="2018" name="Nat. Ecol. Evol.">
        <title>Pezizomycetes genomes reveal the molecular basis of ectomycorrhizal truffle lifestyle.</title>
        <authorList>
            <person name="Murat C."/>
            <person name="Payen T."/>
            <person name="Noel B."/>
            <person name="Kuo A."/>
            <person name="Morin E."/>
            <person name="Chen J."/>
            <person name="Kohler A."/>
            <person name="Krizsan K."/>
            <person name="Balestrini R."/>
            <person name="Da Silva C."/>
            <person name="Montanini B."/>
            <person name="Hainaut M."/>
            <person name="Levati E."/>
            <person name="Barry K.W."/>
            <person name="Belfiori B."/>
            <person name="Cichocki N."/>
            <person name="Clum A."/>
            <person name="Dockter R.B."/>
            <person name="Fauchery L."/>
            <person name="Guy J."/>
            <person name="Iotti M."/>
            <person name="Le Tacon F."/>
            <person name="Lindquist E.A."/>
            <person name="Lipzen A."/>
            <person name="Malagnac F."/>
            <person name="Mello A."/>
            <person name="Molinier V."/>
            <person name="Miyauchi S."/>
            <person name="Poulain J."/>
            <person name="Riccioni C."/>
            <person name="Rubini A."/>
            <person name="Sitrit Y."/>
            <person name="Splivallo R."/>
            <person name="Traeger S."/>
            <person name="Wang M."/>
            <person name="Zifcakova L."/>
            <person name="Wipf D."/>
            <person name="Zambonelli A."/>
            <person name="Paolocci F."/>
            <person name="Nowrousian M."/>
            <person name="Ottonello S."/>
            <person name="Baldrian P."/>
            <person name="Spatafora J.W."/>
            <person name="Henrissat B."/>
            <person name="Nagy L.G."/>
            <person name="Aury J.M."/>
            <person name="Wincker P."/>
            <person name="Grigoriev I.V."/>
            <person name="Bonfante P."/>
            <person name="Martin F.M."/>
        </authorList>
    </citation>
    <scope>NUCLEOTIDE SEQUENCE [LARGE SCALE GENOMIC DNA]</scope>
    <source>
        <strain evidence="5 6">RN42</strain>
    </source>
</reference>
<feature type="coiled-coil region" evidence="3">
    <location>
        <begin position="78"/>
        <end position="109"/>
    </location>
</feature>
<evidence type="ECO:0000313" key="5">
    <source>
        <dbReference type="EMBL" id="RPA71657.1"/>
    </source>
</evidence>
<dbReference type="InterPro" id="IPR036770">
    <property type="entry name" value="Ankyrin_rpt-contain_sf"/>
</dbReference>
<name>A0A3N4HDE8_ASCIM</name>
<dbReference type="EMBL" id="ML119909">
    <property type="protein sequence ID" value="RPA71657.1"/>
    <property type="molecule type" value="Genomic_DNA"/>
</dbReference>
<dbReference type="InterPro" id="IPR056884">
    <property type="entry name" value="NPHP3-like_N"/>
</dbReference>
<evidence type="ECO:0000256" key="3">
    <source>
        <dbReference type="SAM" id="Coils"/>
    </source>
</evidence>
<dbReference type="Gene3D" id="3.40.50.300">
    <property type="entry name" value="P-loop containing nucleotide triphosphate hydrolases"/>
    <property type="match status" value="1"/>
</dbReference>
<protein>
    <recommendedName>
        <fullName evidence="4">Nephrocystin 3-like N-terminal domain-containing protein</fullName>
    </recommendedName>
</protein>
<evidence type="ECO:0000313" key="6">
    <source>
        <dbReference type="Proteomes" id="UP000275078"/>
    </source>
</evidence>
<feature type="repeat" description="ANK" evidence="2">
    <location>
        <begin position="912"/>
        <end position="937"/>
    </location>
</feature>
<dbReference type="SUPFAM" id="SSF52540">
    <property type="entry name" value="P-loop containing nucleoside triphosphate hydrolases"/>
    <property type="match status" value="1"/>
</dbReference>
<keyword evidence="2" id="KW-0040">ANK repeat</keyword>
<evidence type="ECO:0000256" key="2">
    <source>
        <dbReference type="PROSITE-ProRule" id="PRU00023"/>
    </source>
</evidence>
<dbReference type="PROSITE" id="PS50088">
    <property type="entry name" value="ANK_REPEAT"/>
    <property type="match status" value="1"/>
</dbReference>
<dbReference type="Gene3D" id="1.25.40.20">
    <property type="entry name" value="Ankyrin repeat-containing domain"/>
    <property type="match status" value="1"/>
</dbReference>
<keyword evidence="6" id="KW-1185">Reference proteome</keyword>
<dbReference type="OrthoDB" id="194358at2759"/>
<keyword evidence="1" id="KW-0677">Repeat</keyword>
<dbReference type="PANTHER" id="PTHR10039:SF16">
    <property type="entry name" value="GPI INOSITOL-DEACYLASE"/>
    <property type="match status" value="1"/>
</dbReference>
<sequence>MDGVGTAANLIAVIQLAAQTSKLVYDYVCKVKDCPATVRDLHSKLEATQKNNDQIHKLADRLRSLKQPPGDGEWHFAITELATNTADCKEAIEALKKELEVDLEALAARKAKGKWKVWKTKLKWPLKEAEVISVTKRLEFFHRSFHLALQIDTTNLVLQVIDAGNHTTSLVSNVAATTEDMKNLELRRVNEEKLSRLLRWLSPYHYDSKHQESKDRHIRGTGAWVFNDPVLIRWRSTRGARLWIHGIPGAGKTILASTIIDFLEEELENEPESSLAYFYCQYSKQPARDPVQIARSILAQCFSKMDYGRIEAGFPELVGRELRVQAPPESIDSLCQHVLKAVSFYSDVYVVLDGIDECPPESRYKILAFLRGISSSLHLHLLVVSRNEADIRKSFTQTSYEMLSLDDRDWALKEDMRIAIRKELGNSDKWSHLSSHLHSLIEERLLHDSGKNMFRWLECQFDLLLRMDTEAEIRYVLAHLPATLFETYDRIILVIQQRSETTAALVKAVLEWLAVGSSNAGIRASIGIPMTAKAMVSLLSAETEGIEKGTFTASYLDETKSFTDDYSLFRSCGAFIRVSSSPDGFYGAPRRLPFPGVPIIEPAHYTMTEYISSDYLKYHENTKLSLFYADQQLQLRHSWQRLVAFVCASDFAQCASQADAARLLDKHFDILNILSMVLWWGWIIDECFSDELLYEKLRSIIISHPEVAQVCAAHGFEATRMQQYPVVISFKLLVSVMGFRDDFLLRLLKDDCRILVQELCKAKLEGLGTLMLSEAARNPLVDVRVAEVLLEAGVEIRTPLRWSQGSLIAPRSCFEPGLHNVDFDYFELHTLQDRRVQESKPVYGYVYGADLTSFKTQLKVFENWDERSGNHPSSAQQVSPIHSAALSSTKKGEELLIRLLNLGCDPNQLLDDGSTPLHYAALSPNGNNLKILLAAGAVPRKNHLGQIPMGPDIAQNLQSNLALTNAPCPAVDSIKTHPASRPAAKRYTDYHRRMLKANTSNYLDGTTARAQSYQDGAQWLCTVIPFVRVHRVEFRARHTHIQLLEPKSGKTVNLQKYSTATNMIARCEGK</sequence>
<proteinExistence type="predicted"/>
<evidence type="ECO:0000256" key="1">
    <source>
        <dbReference type="ARBA" id="ARBA00022737"/>
    </source>
</evidence>
<keyword evidence="3" id="KW-0175">Coiled coil</keyword>
<dbReference type="STRING" id="1160509.A0A3N4HDE8"/>
<evidence type="ECO:0000259" key="4">
    <source>
        <dbReference type="Pfam" id="PF24883"/>
    </source>
</evidence>
<organism evidence="5 6">
    <name type="scientific">Ascobolus immersus RN42</name>
    <dbReference type="NCBI Taxonomy" id="1160509"/>
    <lineage>
        <taxon>Eukaryota</taxon>
        <taxon>Fungi</taxon>
        <taxon>Dikarya</taxon>
        <taxon>Ascomycota</taxon>
        <taxon>Pezizomycotina</taxon>
        <taxon>Pezizomycetes</taxon>
        <taxon>Pezizales</taxon>
        <taxon>Ascobolaceae</taxon>
        <taxon>Ascobolus</taxon>
    </lineage>
</organism>